<evidence type="ECO:0008006" key="16">
    <source>
        <dbReference type="Google" id="ProtNLM"/>
    </source>
</evidence>
<evidence type="ECO:0000256" key="4">
    <source>
        <dbReference type="ARBA" id="ARBA00023136"/>
    </source>
</evidence>
<feature type="domain" description="Peptidase M12B" evidence="13">
    <location>
        <begin position="217"/>
        <end position="412"/>
    </location>
</feature>
<feature type="chain" id="PRO_5044000450" description="Disintegrin and metalloproteinase domain-containing protein 9-like" evidence="10">
    <location>
        <begin position="30"/>
        <end position="690"/>
    </location>
</feature>
<evidence type="ECO:0000256" key="2">
    <source>
        <dbReference type="ARBA" id="ARBA00022692"/>
    </source>
</evidence>
<reference evidence="14" key="1">
    <citation type="submission" date="2020-10" db="EMBL/GenBank/DDBJ databases">
        <title>Chromosome-scale genome assembly of the Allis shad, Alosa alosa.</title>
        <authorList>
            <person name="Margot Z."/>
            <person name="Christophe K."/>
            <person name="Cabau C."/>
            <person name="Louis A."/>
            <person name="Berthelot C."/>
            <person name="Parey E."/>
            <person name="Roest Crollius H."/>
            <person name="Montfort J."/>
            <person name="Robinson-Rechavi M."/>
            <person name="Bucao C."/>
            <person name="Bouchez O."/>
            <person name="Gislard M."/>
            <person name="Lluch J."/>
            <person name="Milhes M."/>
            <person name="Lampietro C."/>
            <person name="Lopez Roques C."/>
            <person name="Donnadieu C."/>
            <person name="Braasch I."/>
            <person name="Desvignes T."/>
            <person name="Postlethwait J."/>
            <person name="Bobe J."/>
            <person name="Guiguen Y."/>
        </authorList>
    </citation>
    <scope>NUCLEOTIDE SEQUENCE</scope>
    <source>
        <strain evidence="14">M-15738</strain>
        <tissue evidence="14">Blood</tissue>
    </source>
</reference>
<dbReference type="SMART" id="SM00050">
    <property type="entry name" value="DISIN"/>
    <property type="match status" value="1"/>
</dbReference>
<keyword evidence="3" id="KW-1133">Transmembrane helix</keyword>
<feature type="binding site" evidence="8">
    <location>
        <position position="352"/>
    </location>
    <ligand>
        <name>Zn(2+)</name>
        <dbReference type="ChEBI" id="CHEBI:29105"/>
        <note>catalytic</note>
    </ligand>
</feature>
<evidence type="ECO:0000259" key="11">
    <source>
        <dbReference type="PROSITE" id="PS50026"/>
    </source>
</evidence>
<evidence type="ECO:0000313" key="15">
    <source>
        <dbReference type="Proteomes" id="UP000823561"/>
    </source>
</evidence>
<gene>
    <name evidence="14" type="ORF">AALO_G00065500</name>
</gene>
<feature type="binding site" evidence="8">
    <location>
        <position position="348"/>
    </location>
    <ligand>
        <name>Zn(2+)</name>
        <dbReference type="ChEBI" id="CHEBI:29105"/>
        <note>catalytic</note>
    </ligand>
</feature>
<dbReference type="Proteomes" id="UP000823561">
    <property type="component" value="Chromosome 5"/>
</dbReference>
<feature type="disulfide bond" evidence="8">
    <location>
        <begin position="365"/>
        <end position="370"/>
    </location>
</feature>
<evidence type="ECO:0000256" key="3">
    <source>
        <dbReference type="ARBA" id="ARBA00022989"/>
    </source>
</evidence>
<comment type="caution">
    <text evidence="14">The sequence shown here is derived from an EMBL/GenBank/DDBJ whole genome shotgun (WGS) entry which is preliminary data.</text>
</comment>
<dbReference type="InterPro" id="IPR034027">
    <property type="entry name" value="Reprolysin_adamalysin"/>
</dbReference>
<comment type="subcellular location">
    <subcellularLocation>
        <location evidence="1">Membrane</location>
        <topology evidence="1">Single-pass membrane protein</topology>
    </subcellularLocation>
</comment>
<evidence type="ECO:0000256" key="10">
    <source>
        <dbReference type="SAM" id="SignalP"/>
    </source>
</evidence>
<keyword evidence="5 7" id="KW-1015">Disulfide bond</keyword>
<name>A0AAV6H0W1_9TELE</name>
<feature type="disulfide bond" evidence="6">
    <location>
        <begin position="479"/>
        <end position="499"/>
    </location>
</feature>
<dbReference type="InterPro" id="IPR001590">
    <property type="entry name" value="Peptidase_M12B"/>
</dbReference>
<dbReference type="InterPro" id="IPR000742">
    <property type="entry name" value="EGF"/>
</dbReference>
<dbReference type="EMBL" id="JADWDJ010000005">
    <property type="protein sequence ID" value="KAG5280924.1"/>
    <property type="molecule type" value="Genomic_DNA"/>
</dbReference>
<dbReference type="SUPFAM" id="SSF55486">
    <property type="entry name" value="Metalloproteases ('zincins'), catalytic domain"/>
    <property type="match status" value="1"/>
</dbReference>
<dbReference type="InterPro" id="IPR002870">
    <property type="entry name" value="Peptidase_M12B_N"/>
</dbReference>
<dbReference type="InterPro" id="IPR036436">
    <property type="entry name" value="Disintegrin_dom_sf"/>
</dbReference>
<dbReference type="PRINTS" id="PR00289">
    <property type="entry name" value="DISINTEGRIN"/>
</dbReference>
<comment type="caution">
    <text evidence="7">Lacks conserved residue(s) required for the propagation of feature annotation.</text>
</comment>
<evidence type="ECO:0000256" key="9">
    <source>
        <dbReference type="SAM" id="MobiDB-lite"/>
    </source>
</evidence>
<organism evidence="14 15">
    <name type="scientific">Alosa alosa</name>
    <name type="common">allis shad</name>
    <dbReference type="NCBI Taxonomy" id="278164"/>
    <lineage>
        <taxon>Eukaryota</taxon>
        <taxon>Metazoa</taxon>
        <taxon>Chordata</taxon>
        <taxon>Craniata</taxon>
        <taxon>Vertebrata</taxon>
        <taxon>Euteleostomi</taxon>
        <taxon>Actinopterygii</taxon>
        <taxon>Neopterygii</taxon>
        <taxon>Teleostei</taxon>
        <taxon>Clupei</taxon>
        <taxon>Clupeiformes</taxon>
        <taxon>Clupeoidei</taxon>
        <taxon>Clupeidae</taxon>
        <taxon>Alosa</taxon>
    </lineage>
</organism>
<evidence type="ECO:0000256" key="7">
    <source>
        <dbReference type="PROSITE-ProRule" id="PRU00076"/>
    </source>
</evidence>
<evidence type="ECO:0000256" key="8">
    <source>
        <dbReference type="PROSITE-ProRule" id="PRU00276"/>
    </source>
</evidence>
<keyword evidence="8" id="KW-0479">Metal-binding</keyword>
<dbReference type="InterPro" id="IPR024079">
    <property type="entry name" value="MetalloPept_cat_dom_sf"/>
</dbReference>
<keyword evidence="2" id="KW-0812">Transmembrane</keyword>
<accession>A0AAV6H0W1</accession>
<dbReference type="GO" id="GO:0004222">
    <property type="term" value="F:metalloendopeptidase activity"/>
    <property type="evidence" value="ECO:0007669"/>
    <property type="project" value="InterPro"/>
</dbReference>
<dbReference type="Gene3D" id="3.40.390.10">
    <property type="entry name" value="Collagenase (Catalytic Domain)"/>
    <property type="match status" value="1"/>
</dbReference>
<keyword evidence="10" id="KW-0732">Signal</keyword>
<dbReference type="FunFam" id="3.40.390.10:FF:000002">
    <property type="entry name" value="Disintegrin and metalloproteinase domain-containing protein 22"/>
    <property type="match status" value="1"/>
</dbReference>
<dbReference type="InterPro" id="IPR006586">
    <property type="entry name" value="ADAM_Cys-rich"/>
</dbReference>
<proteinExistence type="predicted"/>
<feature type="binding site" evidence="8">
    <location>
        <position position="358"/>
    </location>
    <ligand>
        <name>Zn(2+)</name>
        <dbReference type="ChEBI" id="CHEBI:29105"/>
        <note>catalytic</note>
    </ligand>
</feature>
<dbReference type="CDD" id="cd04269">
    <property type="entry name" value="ZnMc_adamalysin_II_like"/>
    <property type="match status" value="1"/>
</dbReference>
<dbReference type="PANTHER" id="PTHR11905">
    <property type="entry name" value="ADAM A DISINTEGRIN AND METALLOPROTEASE DOMAIN"/>
    <property type="match status" value="1"/>
</dbReference>
<evidence type="ECO:0000259" key="12">
    <source>
        <dbReference type="PROSITE" id="PS50214"/>
    </source>
</evidence>
<dbReference type="PROSITE" id="PS01186">
    <property type="entry name" value="EGF_2"/>
    <property type="match status" value="1"/>
</dbReference>
<evidence type="ECO:0000313" key="14">
    <source>
        <dbReference type="EMBL" id="KAG5280924.1"/>
    </source>
</evidence>
<dbReference type="Pfam" id="PF01421">
    <property type="entry name" value="Reprolysin"/>
    <property type="match status" value="1"/>
</dbReference>
<dbReference type="Gene3D" id="4.10.70.10">
    <property type="entry name" value="Disintegrin domain"/>
    <property type="match status" value="1"/>
</dbReference>
<feature type="disulfide bond" evidence="7">
    <location>
        <begin position="661"/>
        <end position="670"/>
    </location>
</feature>
<evidence type="ECO:0000259" key="13">
    <source>
        <dbReference type="PROSITE" id="PS50215"/>
    </source>
</evidence>
<keyword evidence="8" id="KW-0862">Zinc</keyword>
<dbReference type="GO" id="GO:0005886">
    <property type="term" value="C:plasma membrane"/>
    <property type="evidence" value="ECO:0007669"/>
    <property type="project" value="TreeGrafter"/>
</dbReference>
<sequence>MGRKLCLWWGYYVVFLSAFIVELVNCSRAQQTSRFSAYEVTVPKQIARQRRDLDNQDTGEMSYTIQAQGKEHVLVLKRNKLLLHRDFTVYTYDTNGSLISERPDMQNHCHYRGHVEDVEFSSVSVSLCSGLNGFLKIGNATLGIEPLEGSSNFEHVVYRLEDEEPEPLNGRTPHTHHHDDNDSISTDQTIVHSHSDISGHPDRHLLRRRRAVMQQTHYVELIIVVDNTTYIALESNVTRVQDHMIRVADRVDSMYEQLNIRVVLVGLEIWTAGNLITVNAKNPGRIVSNFQKWRRNNLLPRHHHDNAQFVTRPLGALGYGSMSTICSPDSAAINMHRRVSGLSRTMAHELGHNLGMFHDNKNCYCSARVCVMYARGKCGSSCDDNVFSECSANGFRKLMERLGNRNCLLNVPQAEDIYSTPHCGNNLLDPGEECDCGSEEECKKDPCCEPNTCKLKSGAQCADRECCRNCKFLPARSECRGRSDECDLPEYCSGSSAVCPADIFVQNGHLCRNNQSYCYNGNCQHHDEQCKALFGSQAKSAADICYQVVNRGGNCCDKKKCNDSSNAKCGKLQCDNVNLGTMVETQGQAIISTTIDQNKCWGVIRPDVPDLGMVNDGTKCGEERVCFNNECRDVSELKYDCEMEDKCHGHGVCNSNRNCHCDYGWAPPFCKEKGYGGSIDNGPARNGSVQ</sequence>
<feature type="domain" description="EGF-like" evidence="11">
    <location>
        <begin position="637"/>
        <end position="671"/>
    </location>
</feature>
<dbReference type="PROSITE" id="PS50215">
    <property type="entry name" value="ADAM_MEPRO"/>
    <property type="match status" value="1"/>
</dbReference>
<dbReference type="GO" id="GO:0006508">
    <property type="term" value="P:proteolysis"/>
    <property type="evidence" value="ECO:0007669"/>
    <property type="project" value="InterPro"/>
</dbReference>
<dbReference type="InterPro" id="IPR001762">
    <property type="entry name" value="Disintegrin_dom"/>
</dbReference>
<dbReference type="Pfam" id="PF08516">
    <property type="entry name" value="ADAM_CR"/>
    <property type="match status" value="1"/>
</dbReference>
<evidence type="ECO:0000256" key="5">
    <source>
        <dbReference type="ARBA" id="ARBA00023157"/>
    </source>
</evidence>
<dbReference type="Pfam" id="PF01562">
    <property type="entry name" value="Pep_M12B_propep"/>
    <property type="match status" value="1"/>
</dbReference>
<evidence type="ECO:0000256" key="1">
    <source>
        <dbReference type="ARBA" id="ARBA00004167"/>
    </source>
</evidence>
<dbReference type="Pfam" id="PF00200">
    <property type="entry name" value="Disintegrin"/>
    <property type="match status" value="1"/>
</dbReference>
<feature type="domain" description="Disintegrin" evidence="12">
    <location>
        <begin position="420"/>
        <end position="507"/>
    </location>
</feature>
<dbReference type="PANTHER" id="PTHR11905:SF136">
    <property type="entry name" value="DISINTEGRIN AND METALLOPROTEINASE DOMAIN-CONTAINING PROTEIN 9"/>
    <property type="match status" value="1"/>
</dbReference>
<feature type="active site" evidence="8">
    <location>
        <position position="349"/>
    </location>
</feature>
<dbReference type="GO" id="GO:0046872">
    <property type="term" value="F:metal ion binding"/>
    <property type="evidence" value="ECO:0007669"/>
    <property type="project" value="UniProtKB-KW"/>
</dbReference>
<keyword evidence="15" id="KW-1185">Reference proteome</keyword>
<protein>
    <recommendedName>
        <fullName evidence="16">Disintegrin and metalloproteinase domain-containing protein 9-like</fullName>
    </recommendedName>
</protein>
<evidence type="ECO:0000256" key="6">
    <source>
        <dbReference type="PROSITE-ProRule" id="PRU00068"/>
    </source>
</evidence>
<dbReference type="SMART" id="SM00608">
    <property type="entry name" value="ACR"/>
    <property type="match status" value="1"/>
</dbReference>
<keyword evidence="4" id="KW-0472">Membrane</keyword>
<dbReference type="AlphaFoldDB" id="A0AAV6H0W1"/>
<keyword evidence="7" id="KW-0245">EGF-like domain</keyword>
<feature type="region of interest" description="Disordered" evidence="9">
    <location>
        <begin position="163"/>
        <end position="186"/>
    </location>
</feature>
<dbReference type="SUPFAM" id="SSF57552">
    <property type="entry name" value="Blood coagulation inhibitor (disintegrin)"/>
    <property type="match status" value="1"/>
</dbReference>
<dbReference type="PROSITE" id="PS50214">
    <property type="entry name" value="DISINTEGRIN_2"/>
    <property type="match status" value="1"/>
</dbReference>
<dbReference type="PROSITE" id="PS50026">
    <property type="entry name" value="EGF_3"/>
    <property type="match status" value="1"/>
</dbReference>
<feature type="signal peptide" evidence="10">
    <location>
        <begin position="1"/>
        <end position="29"/>
    </location>
</feature>
<dbReference type="FunFam" id="4.10.70.10:FF:000001">
    <property type="entry name" value="Disintegrin and metalloproteinase domain-containing protein 22"/>
    <property type="match status" value="1"/>
</dbReference>